<evidence type="ECO:0000256" key="1">
    <source>
        <dbReference type="ARBA" id="ARBA00001946"/>
    </source>
</evidence>
<proteinExistence type="inferred from homology"/>
<gene>
    <name evidence="8" type="ORF">PXX05_01440</name>
</gene>
<evidence type="ECO:0000256" key="3">
    <source>
        <dbReference type="ARBA" id="ARBA00022679"/>
    </source>
</evidence>
<dbReference type="SFLD" id="SFLDG01017">
    <property type="entry name" value="Polyprenyl_Transferase_Like"/>
    <property type="match status" value="1"/>
</dbReference>
<dbReference type="CDD" id="cd00685">
    <property type="entry name" value="Trans_IPPS_HT"/>
    <property type="match status" value="1"/>
</dbReference>
<reference evidence="8 9" key="1">
    <citation type="submission" date="2023-02" db="EMBL/GenBank/DDBJ databases">
        <title>Genome Sequence of L. cardiaca H63T.</title>
        <authorList>
            <person name="Lopez A.E."/>
            <person name="Cianciotto N.P."/>
        </authorList>
    </citation>
    <scope>NUCLEOTIDE SEQUENCE [LARGE SCALE GENOMIC DNA]</scope>
    <source>
        <strain evidence="8 9">H63</strain>
    </source>
</reference>
<evidence type="ECO:0000256" key="6">
    <source>
        <dbReference type="ARBA" id="ARBA00023229"/>
    </source>
</evidence>
<dbReference type="PANTHER" id="PTHR43281">
    <property type="entry name" value="FARNESYL DIPHOSPHATE SYNTHASE"/>
    <property type="match status" value="1"/>
</dbReference>
<protein>
    <submittedName>
        <fullName evidence="8">Polyprenyl synthetase family protein</fullName>
    </submittedName>
</protein>
<keyword evidence="5" id="KW-0460">Magnesium</keyword>
<dbReference type="InterPro" id="IPR053378">
    <property type="entry name" value="Prenyl_diphosphate_synthase"/>
</dbReference>
<accession>A0ABY8AUN1</accession>
<dbReference type="PROSITE" id="PS00444">
    <property type="entry name" value="POLYPRENYL_SYNTHASE_2"/>
    <property type="match status" value="1"/>
</dbReference>
<dbReference type="InterPro" id="IPR008949">
    <property type="entry name" value="Isoprenoid_synthase_dom_sf"/>
</dbReference>
<sequence length="297" mass="32512">MINETIRRYLKQHETVLNTLISQADIPAARIKEAMLYTLFPGGKRLRPILVYLSGEITGVAQPNLDIMAAAIELIHCYSLIHDDLPAMDNDDLRRGKPSCHKAFDEATAILVGDGMQALAVDLLLKHLPQYLPSAQVLSITQELVHASGPAGMVSGQSLDLSQLSLSTISEEELRTIHALKTGKLISACFNMVLAASDTPASIVQSLRDFSTHLGLVFQMQDDYLDHYADAGVLGKGRASDVANEKLTFASLYSKDELFNLISDHFQLAKDALIPLGTKADDLIALTNYIQQRSHCN</sequence>
<dbReference type="InterPro" id="IPR033749">
    <property type="entry name" value="Polyprenyl_synt_CS"/>
</dbReference>
<evidence type="ECO:0000256" key="5">
    <source>
        <dbReference type="ARBA" id="ARBA00022842"/>
    </source>
</evidence>
<dbReference type="Gene3D" id="1.10.600.10">
    <property type="entry name" value="Farnesyl Diphosphate Synthase"/>
    <property type="match status" value="1"/>
</dbReference>
<keyword evidence="9" id="KW-1185">Reference proteome</keyword>
<comment type="cofactor">
    <cofactor evidence="1">
        <name>Mg(2+)</name>
        <dbReference type="ChEBI" id="CHEBI:18420"/>
    </cofactor>
</comment>
<dbReference type="EMBL" id="CP119078">
    <property type="protein sequence ID" value="WED43464.1"/>
    <property type="molecule type" value="Genomic_DNA"/>
</dbReference>
<evidence type="ECO:0000256" key="7">
    <source>
        <dbReference type="RuleBase" id="RU004466"/>
    </source>
</evidence>
<dbReference type="Proteomes" id="UP001222087">
    <property type="component" value="Chromosome"/>
</dbReference>
<evidence type="ECO:0000313" key="9">
    <source>
        <dbReference type="Proteomes" id="UP001222087"/>
    </source>
</evidence>
<keyword evidence="4" id="KW-0479">Metal-binding</keyword>
<dbReference type="NCBIfam" id="NF045485">
    <property type="entry name" value="FPPsyn"/>
    <property type="match status" value="1"/>
</dbReference>
<dbReference type="PROSITE" id="PS00723">
    <property type="entry name" value="POLYPRENYL_SYNTHASE_1"/>
    <property type="match status" value="1"/>
</dbReference>
<dbReference type="PANTHER" id="PTHR43281:SF1">
    <property type="entry name" value="FARNESYL DIPHOSPHATE SYNTHASE"/>
    <property type="match status" value="1"/>
</dbReference>
<comment type="similarity">
    <text evidence="2 7">Belongs to the FPP/GGPP synthase family.</text>
</comment>
<evidence type="ECO:0000256" key="4">
    <source>
        <dbReference type="ARBA" id="ARBA00022723"/>
    </source>
</evidence>
<evidence type="ECO:0000256" key="2">
    <source>
        <dbReference type="ARBA" id="ARBA00006706"/>
    </source>
</evidence>
<dbReference type="InterPro" id="IPR000092">
    <property type="entry name" value="Polyprenyl_synt"/>
</dbReference>
<keyword evidence="6" id="KW-0414">Isoprene biosynthesis</keyword>
<name>A0ABY8AUN1_9GAMM</name>
<dbReference type="RefSeq" id="WP_275089273.1">
    <property type="nucleotide sequence ID" value="NZ_CP119078.1"/>
</dbReference>
<evidence type="ECO:0000313" key="8">
    <source>
        <dbReference type="EMBL" id="WED43464.1"/>
    </source>
</evidence>
<dbReference type="Pfam" id="PF00348">
    <property type="entry name" value="polyprenyl_synt"/>
    <property type="match status" value="1"/>
</dbReference>
<dbReference type="SUPFAM" id="SSF48576">
    <property type="entry name" value="Terpenoid synthases"/>
    <property type="match status" value="1"/>
</dbReference>
<keyword evidence="3 7" id="KW-0808">Transferase</keyword>
<organism evidence="8 9">
    <name type="scientific">Legionella cardiaca</name>
    <dbReference type="NCBI Taxonomy" id="1071983"/>
    <lineage>
        <taxon>Bacteria</taxon>
        <taxon>Pseudomonadati</taxon>
        <taxon>Pseudomonadota</taxon>
        <taxon>Gammaproteobacteria</taxon>
        <taxon>Legionellales</taxon>
        <taxon>Legionellaceae</taxon>
        <taxon>Legionella</taxon>
    </lineage>
</organism>
<dbReference type="SFLD" id="SFLDS00005">
    <property type="entry name" value="Isoprenoid_Synthase_Type_I"/>
    <property type="match status" value="1"/>
</dbReference>